<proteinExistence type="predicted"/>
<comment type="caution">
    <text evidence="2">The sequence shown here is derived from an EMBL/GenBank/DDBJ whole genome shotgun (WGS) entry which is preliminary data.</text>
</comment>
<evidence type="ECO:0000256" key="1">
    <source>
        <dbReference type="SAM" id="MobiDB-lite"/>
    </source>
</evidence>
<gene>
    <name evidence="2" type="ORF">LECACI_7A007110</name>
</gene>
<evidence type="ECO:0000313" key="2">
    <source>
        <dbReference type="EMBL" id="CAK4031952.1"/>
    </source>
</evidence>
<name>A0AAI8Z3W0_9PEZI</name>
<sequence>MRDYQKREQRQKEKSRYEAAKAAKLVQSPTKTAFDPVLARVDLEDSGYGRSLASFANDTSFTLATYATDQFASQSANVFSTGYGPGHQTAASLALAFAACYPANAKPRPDEKGNIFTYGKALVYCQTDFAFALAKTEALGQ</sequence>
<dbReference type="Proteomes" id="UP001296104">
    <property type="component" value="Unassembled WGS sequence"/>
</dbReference>
<organism evidence="2 3">
    <name type="scientific">Lecanosticta acicola</name>
    <dbReference type="NCBI Taxonomy" id="111012"/>
    <lineage>
        <taxon>Eukaryota</taxon>
        <taxon>Fungi</taxon>
        <taxon>Dikarya</taxon>
        <taxon>Ascomycota</taxon>
        <taxon>Pezizomycotina</taxon>
        <taxon>Dothideomycetes</taxon>
        <taxon>Dothideomycetidae</taxon>
        <taxon>Mycosphaerellales</taxon>
        <taxon>Mycosphaerellaceae</taxon>
        <taxon>Lecanosticta</taxon>
    </lineage>
</organism>
<dbReference type="EMBL" id="CAVMBE010000055">
    <property type="protein sequence ID" value="CAK4031952.1"/>
    <property type="molecule type" value="Genomic_DNA"/>
</dbReference>
<keyword evidence="3" id="KW-1185">Reference proteome</keyword>
<dbReference type="AlphaFoldDB" id="A0AAI8Z3W0"/>
<feature type="region of interest" description="Disordered" evidence="1">
    <location>
        <begin position="1"/>
        <end position="21"/>
    </location>
</feature>
<accession>A0AAI8Z3W0</accession>
<evidence type="ECO:0000313" key="3">
    <source>
        <dbReference type="Proteomes" id="UP001296104"/>
    </source>
</evidence>
<reference evidence="2" key="1">
    <citation type="submission" date="2023-11" db="EMBL/GenBank/DDBJ databases">
        <authorList>
            <person name="Alioto T."/>
            <person name="Alioto T."/>
            <person name="Gomez Garrido J."/>
        </authorList>
    </citation>
    <scope>NUCLEOTIDE SEQUENCE</scope>
</reference>
<protein>
    <submittedName>
        <fullName evidence="2">Uncharacterized protein</fullName>
    </submittedName>
</protein>